<sequence length="71" mass="7631">MITREEAFADARAVLDQARARRDSMPIRAAAEAAAVGGTKSADEIEFILRRLRRQAAAPDRTRPAPLAAAA</sequence>
<reference evidence="1 2" key="1">
    <citation type="submission" date="2023-08" db="EMBL/GenBank/DDBJ databases">
        <authorList>
            <person name="Sharma P."/>
            <person name="Verma V."/>
            <person name="Mohan M.K."/>
            <person name="Dubey A.K."/>
        </authorList>
    </citation>
    <scope>NUCLEOTIDE SEQUENCE [LARGE SCALE GENOMIC DNA]</scope>
    <source>
        <strain evidence="1 2">ADP4</strain>
    </source>
</reference>
<protein>
    <recommendedName>
        <fullName evidence="3">Antitoxin VbhA domain-containing protein</fullName>
    </recommendedName>
</protein>
<proteinExistence type="predicted"/>
<gene>
    <name evidence="1" type="ORF">RB636_15175</name>
</gene>
<dbReference type="RefSeq" id="WP_331786944.1">
    <property type="nucleotide sequence ID" value="NZ_JAVFKM010000006.1"/>
</dbReference>
<dbReference type="EMBL" id="JAVFKM010000006">
    <property type="protein sequence ID" value="MEF3114514.1"/>
    <property type="molecule type" value="Genomic_DNA"/>
</dbReference>
<organism evidence="1 2">
    <name type="scientific">Streptomyces chrestomyceticus</name>
    <dbReference type="NCBI Taxonomy" id="68185"/>
    <lineage>
        <taxon>Bacteria</taxon>
        <taxon>Bacillati</taxon>
        <taxon>Actinomycetota</taxon>
        <taxon>Actinomycetes</taxon>
        <taxon>Kitasatosporales</taxon>
        <taxon>Streptomycetaceae</taxon>
        <taxon>Streptomyces</taxon>
    </lineage>
</organism>
<evidence type="ECO:0008006" key="3">
    <source>
        <dbReference type="Google" id="ProtNLM"/>
    </source>
</evidence>
<evidence type="ECO:0000313" key="2">
    <source>
        <dbReference type="Proteomes" id="UP001348265"/>
    </source>
</evidence>
<dbReference type="Proteomes" id="UP001348265">
    <property type="component" value="Unassembled WGS sequence"/>
</dbReference>
<comment type="caution">
    <text evidence="1">The sequence shown here is derived from an EMBL/GenBank/DDBJ whole genome shotgun (WGS) entry which is preliminary data.</text>
</comment>
<evidence type="ECO:0000313" key="1">
    <source>
        <dbReference type="EMBL" id="MEF3114514.1"/>
    </source>
</evidence>
<keyword evidence="2" id="KW-1185">Reference proteome</keyword>
<name>A0ABU7WTQ3_9ACTN</name>
<accession>A0ABU7WTQ3</accession>